<dbReference type="Pfam" id="PF15374">
    <property type="entry name" value="CCDC71L"/>
    <property type="match status" value="2"/>
</dbReference>
<reference evidence="4" key="1">
    <citation type="journal article" date="2018" name="PLoS ONE">
        <title>Chinook salmon (Oncorhynchus tshawytscha) genome and transcriptome.</title>
        <authorList>
            <person name="Christensen K.A."/>
            <person name="Leong J.S."/>
            <person name="Sakhrani D."/>
            <person name="Biagi C.A."/>
            <person name="Minkley D.R."/>
            <person name="Withler R.E."/>
            <person name="Rondeau E.B."/>
            <person name="Koop B.F."/>
            <person name="Devlin R.H."/>
        </authorList>
    </citation>
    <scope>NUCLEOTIDE SEQUENCE [LARGE SCALE GENOMIC DNA]</scope>
</reference>
<keyword evidence="1" id="KW-0597">Phosphoprotein</keyword>
<dbReference type="PANTHER" id="PTHR14484">
    <property type="entry name" value="COILED-COIL DOMAIN-CONTAINING PROTEIN 71"/>
    <property type="match status" value="1"/>
</dbReference>
<gene>
    <name evidence="3" type="primary">ccdc71</name>
</gene>
<dbReference type="Ensembl" id="ENSOTST00005162229.1">
    <property type="protein sequence ID" value="ENSOTSP00005126738.1"/>
    <property type="gene ID" value="ENSOTSG00005069794.1"/>
</dbReference>
<reference evidence="3" key="2">
    <citation type="submission" date="2025-08" db="UniProtKB">
        <authorList>
            <consortium name="Ensembl"/>
        </authorList>
    </citation>
    <scope>IDENTIFICATION</scope>
</reference>
<sequence>MQSPTPIELIPLGTLTADVMNYTEPVVEKAVNSWSRIASAGQTVLFEALQILNPMSKDLSDTEELVSFVQGLKEEGHKPKVLRSKDVYGYRSCTAKTLPEDMCSMDVASKGPRPGKKRGRKSKKKKKKKSATITHRGVVQVPPILTIHPAQVQQQYLKLTNITGLMRGHTARMQIHSQPPTLSGIPLLPSPNTGRTPKAVAMVGQRYHASCPEWNRALIGDSAPVIYQNGRGVYNYKTDVSNHRRSWTDDQSLWMMNRQEECRLDENSLRWKVIKVDDCVTVEELRRKAQRILQVNLSPVIQIRPLYETLAEYQRERYLQ</sequence>
<dbReference type="Proteomes" id="UP000694402">
    <property type="component" value="Unassembled WGS sequence"/>
</dbReference>
<evidence type="ECO:0000256" key="2">
    <source>
        <dbReference type="SAM" id="MobiDB-lite"/>
    </source>
</evidence>
<name>A0AAZ3QDX1_ONCTS</name>
<dbReference type="AlphaFoldDB" id="A0AAZ3QDX1"/>
<keyword evidence="4" id="KW-1185">Reference proteome</keyword>
<proteinExistence type="predicted"/>
<evidence type="ECO:0000313" key="4">
    <source>
        <dbReference type="Proteomes" id="UP000694402"/>
    </source>
</evidence>
<dbReference type="PANTHER" id="PTHR14484:SF0">
    <property type="entry name" value="COILED-COIL DOMAIN-CONTAINING PROTEIN 71"/>
    <property type="match status" value="1"/>
</dbReference>
<feature type="compositionally biased region" description="Basic residues" evidence="2">
    <location>
        <begin position="113"/>
        <end position="130"/>
    </location>
</feature>
<reference evidence="3" key="3">
    <citation type="submission" date="2025-09" db="UniProtKB">
        <authorList>
            <consortium name="Ensembl"/>
        </authorList>
    </citation>
    <scope>IDENTIFICATION</scope>
</reference>
<accession>A0AAZ3QDX1</accession>
<organism evidence="3 4">
    <name type="scientific">Oncorhynchus tshawytscha</name>
    <name type="common">Chinook salmon</name>
    <name type="synonym">Salmo tshawytscha</name>
    <dbReference type="NCBI Taxonomy" id="74940"/>
    <lineage>
        <taxon>Eukaryota</taxon>
        <taxon>Metazoa</taxon>
        <taxon>Chordata</taxon>
        <taxon>Craniata</taxon>
        <taxon>Vertebrata</taxon>
        <taxon>Euteleostomi</taxon>
        <taxon>Actinopterygii</taxon>
        <taxon>Neopterygii</taxon>
        <taxon>Teleostei</taxon>
        <taxon>Protacanthopterygii</taxon>
        <taxon>Salmoniformes</taxon>
        <taxon>Salmonidae</taxon>
        <taxon>Salmoninae</taxon>
        <taxon>Oncorhynchus</taxon>
    </lineage>
</organism>
<dbReference type="GeneTree" id="ENSGT00940000155306"/>
<protein>
    <submittedName>
        <fullName evidence="3">Coiled-coil domain containing 71</fullName>
    </submittedName>
</protein>
<evidence type="ECO:0000256" key="1">
    <source>
        <dbReference type="ARBA" id="ARBA00022553"/>
    </source>
</evidence>
<dbReference type="InterPro" id="IPR026695">
    <property type="entry name" value="Ccdc71/71L"/>
</dbReference>
<evidence type="ECO:0000313" key="3">
    <source>
        <dbReference type="Ensembl" id="ENSOTSP00005126738.1"/>
    </source>
</evidence>
<feature type="region of interest" description="Disordered" evidence="2">
    <location>
        <begin position="104"/>
        <end position="133"/>
    </location>
</feature>